<sequence>MALTTEAALALLDGYEGDLKLSDSVMGAGSTLSSSGTAETTTEDSDNTKAQAIEKPATSLSAPESSNNAEQMNRFKRLREHKKAELTRARLEVYEHERTLETLLERHRHHLSSALTTRYRDTLAKLRVIRPILGLEAIALRQKDERHQAEQLNRQLKRVLDAALEHSRRLEARKRLKNVTYDKRFRVFTSSNSLEDAIALQMQTEKHTMWSKLIHKREHTGFSETNARRLAGCGLLLEAIDSRTLAYDLTTTSESLWRFFTTPIVSLSRDGRQK</sequence>
<feature type="coiled-coil region" evidence="1">
    <location>
        <begin position="135"/>
        <end position="173"/>
    </location>
</feature>
<gene>
    <name evidence="3" type="ORF">Poli38472_014570</name>
</gene>
<name>A0A8K1CN81_PYTOL</name>
<evidence type="ECO:0000256" key="2">
    <source>
        <dbReference type="SAM" id="MobiDB-lite"/>
    </source>
</evidence>
<feature type="compositionally biased region" description="Polar residues" evidence="2">
    <location>
        <begin position="58"/>
        <end position="71"/>
    </location>
</feature>
<proteinExistence type="predicted"/>
<organism evidence="3 4">
    <name type="scientific">Pythium oligandrum</name>
    <name type="common">Mycoparasitic fungus</name>
    <dbReference type="NCBI Taxonomy" id="41045"/>
    <lineage>
        <taxon>Eukaryota</taxon>
        <taxon>Sar</taxon>
        <taxon>Stramenopiles</taxon>
        <taxon>Oomycota</taxon>
        <taxon>Peronosporomycetes</taxon>
        <taxon>Pythiales</taxon>
        <taxon>Pythiaceae</taxon>
        <taxon>Pythium</taxon>
    </lineage>
</organism>
<accession>A0A8K1CN81</accession>
<dbReference type="EMBL" id="SPLM01000008">
    <property type="protein sequence ID" value="TMW66594.1"/>
    <property type="molecule type" value="Genomic_DNA"/>
</dbReference>
<evidence type="ECO:0000313" key="4">
    <source>
        <dbReference type="Proteomes" id="UP000794436"/>
    </source>
</evidence>
<feature type="compositionally biased region" description="Low complexity" evidence="2">
    <location>
        <begin position="28"/>
        <end position="40"/>
    </location>
</feature>
<dbReference type="Proteomes" id="UP000794436">
    <property type="component" value="Unassembled WGS sequence"/>
</dbReference>
<reference evidence="3" key="1">
    <citation type="submission" date="2019-03" db="EMBL/GenBank/DDBJ databases">
        <title>Long read genome sequence of the mycoparasitic Pythium oligandrum ATCC 38472 isolated from sugarbeet rhizosphere.</title>
        <authorList>
            <person name="Gaulin E."/>
        </authorList>
    </citation>
    <scope>NUCLEOTIDE SEQUENCE</scope>
    <source>
        <strain evidence="3">ATCC 38472_TT</strain>
    </source>
</reference>
<protein>
    <submittedName>
        <fullName evidence="3">Uncharacterized protein</fullName>
    </submittedName>
</protein>
<keyword evidence="1" id="KW-0175">Coiled coil</keyword>
<comment type="caution">
    <text evidence="3">The sequence shown here is derived from an EMBL/GenBank/DDBJ whole genome shotgun (WGS) entry which is preliminary data.</text>
</comment>
<dbReference type="AlphaFoldDB" id="A0A8K1CN81"/>
<evidence type="ECO:0000313" key="3">
    <source>
        <dbReference type="EMBL" id="TMW66594.1"/>
    </source>
</evidence>
<keyword evidence="4" id="KW-1185">Reference proteome</keyword>
<feature type="region of interest" description="Disordered" evidence="2">
    <location>
        <begin position="27"/>
        <end position="71"/>
    </location>
</feature>
<evidence type="ECO:0000256" key="1">
    <source>
        <dbReference type="SAM" id="Coils"/>
    </source>
</evidence>